<gene>
    <name evidence="7" type="ORF">ENJ42_03950</name>
</gene>
<organism evidence="7">
    <name type="scientific">Hellea balneolensis</name>
    <dbReference type="NCBI Taxonomy" id="287478"/>
    <lineage>
        <taxon>Bacteria</taxon>
        <taxon>Pseudomonadati</taxon>
        <taxon>Pseudomonadota</taxon>
        <taxon>Alphaproteobacteria</taxon>
        <taxon>Maricaulales</taxon>
        <taxon>Robiginitomaculaceae</taxon>
        <taxon>Hellea</taxon>
    </lineage>
</organism>
<dbReference type="InterPro" id="IPR013249">
    <property type="entry name" value="RNA_pol_sigma70_r4_t2"/>
</dbReference>
<evidence type="ECO:0000259" key="6">
    <source>
        <dbReference type="Pfam" id="PF08281"/>
    </source>
</evidence>
<keyword evidence="2" id="KW-0805">Transcription regulation</keyword>
<keyword evidence="3" id="KW-0731">Sigma factor</keyword>
<protein>
    <submittedName>
        <fullName evidence="7">RNA polymerase sigma factor</fullName>
    </submittedName>
</protein>
<dbReference type="InterPro" id="IPR007627">
    <property type="entry name" value="RNA_pol_sigma70_r2"/>
</dbReference>
<dbReference type="EMBL" id="DRMJ01000195">
    <property type="protein sequence ID" value="HHL42747.1"/>
    <property type="molecule type" value="Genomic_DNA"/>
</dbReference>
<proteinExistence type="inferred from homology"/>
<dbReference type="GO" id="GO:0016987">
    <property type="term" value="F:sigma factor activity"/>
    <property type="evidence" value="ECO:0007669"/>
    <property type="project" value="UniProtKB-KW"/>
</dbReference>
<dbReference type="AlphaFoldDB" id="A0A7C5R7F4"/>
<keyword evidence="4" id="KW-0804">Transcription</keyword>
<dbReference type="Pfam" id="PF04542">
    <property type="entry name" value="Sigma70_r2"/>
    <property type="match status" value="1"/>
</dbReference>
<evidence type="ECO:0000256" key="1">
    <source>
        <dbReference type="ARBA" id="ARBA00010641"/>
    </source>
</evidence>
<evidence type="ECO:0000256" key="2">
    <source>
        <dbReference type="ARBA" id="ARBA00023015"/>
    </source>
</evidence>
<dbReference type="InterPro" id="IPR036388">
    <property type="entry name" value="WH-like_DNA-bd_sf"/>
</dbReference>
<dbReference type="PANTHER" id="PTHR43133">
    <property type="entry name" value="RNA POLYMERASE ECF-TYPE SIGMA FACTO"/>
    <property type="match status" value="1"/>
</dbReference>
<dbReference type="GO" id="GO:0003677">
    <property type="term" value="F:DNA binding"/>
    <property type="evidence" value="ECO:0007669"/>
    <property type="project" value="InterPro"/>
</dbReference>
<dbReference type="Gene3D" id="1.10.10.10">
    <property type="entry name" value="Winged helix-like DNA-binding domain superfamily/Winged helix DNA-binding domain"/>
    <property type="match status" value="1"/>
</dbReference>
<dbReference type="NCBIfam" id="TIGR02937">
    <property type="entry name" value="sigma70-ECF"/>
    <property type="match status" value="1"/>
</dbReference>
<dbReference type="Proteomes" id="UP000885830">
    <property type="component" value="Unassembled WGS sequence"/>
</dbReference>
<dbReference type="GO" id="GO:0006352">
    <property type="term" value="P:DNA-templated transcription initiation"/>
    <property type="evidence" value="ECO:0007669"/>
    <property type="project" value="InterPro"/>
</dbReference>
<feature type="domain" description="RNA polymerase sigma factor 70 region 4 type 2" evidence="6">
    <location>
        <begin position="104"/>
        <end position="155"/>
    </location>
</feature>
<reference evidence="7" key="1">
    <citation type="journal article" date="2020" name="mSystems">
        <title>Genome- and Community-Level Interaction Insights into Carbon Utilization and Element Cycling Functions of Hydrothermarchaeota in Hydrothermal Sediment.</title>
        <authorList>
            <person name="Zhou Z."/>
            <person name="Liu Y."/>
            <person name="Xu W."/>
            <person name="Pan J."/>
            <person name="Luo Z.H."/>
            <person name="Li M."/>
        </authorList>
    </citation>
    <scope>NUCLEOTIDE SEQUENCE [LARGE SCALE GENOMIC DNA]</scope>
    <source>
        <strain evidence="7">HyVt-485</strain>
    </source>
</reference>
<feature type="domain" description="RNA polymerase sigma-70 region 2" evidence="5">
    <location>
        <begin position="12"/>
        <end position="80"/>
    </location>
</feature>
<sequence length="165" mass="19057">MRDNTDHQFHTLVQDHQGQIRTFLTRLCKNHALADDLAQDTFLRAYQKLGQLKQGESAKAWVFKIAYRTFLDHIRKTNRRRDLHERFDDFPTETTPQKSGVSLDVHEAMNTLSPPERACVMMCLSYGFSHREVATALELPLGTVKSHVNRGKIKLRAFLTAYEKA</sequence>
<dbReference type="InterPro" id="IPR039425">
    <property type="entry name" value="RNA_pol_sigma-70-like"/>
</dbReference>
<dbReference type="InterPro" id="IPR014284">
    <property type="entry name" value="RNA_pol_sigma-70_dom"/>
</dbReference>
<dbReference type="PANTHER" id="PTHR43133:SF51">
    <property type="entry name" value="RNA POLYMERASE SIGMA FACTOR"/>
    <property type="match status" value="1"/>
</dbReference>
<name>A0A7C5R7F4_9PROT</name>
<evidence type="ECO:0000259" key="5">
    <source>
        <dbReference type="Pfam" id="PF04542"/>
    </source>
</evidence>
<dbReference type="SUPFAM" id="SSF88946">
    <property type="entry name" value="Sigma2 domain of RNA polymerase sigma factors"/>
    <property type="match status" value="1"/>
</dbReference>
<accession>A0A7C5R7F4</accession>
<evidence type="ECO:0000256" key="3">
    <source>
        <dbReference type="ARBA" id="ARBA00023082"/>
    </source>
</evidence>
<dbReference type="CDD" id="cd06171">
    <property type="entry name" value="Sigma70_r4"/>
    <property type="match status" value="1"/>
</dbReference>
<evidence type="ECO:0000256" key="4">
    <source>
        <dbReference type="ARBA" id="ARBA00023163"/>
    </source>
</evidence>
<dbReference type="InterPro" id="IPR013324">
    <property type="entry name" value="RNA_pol_sigma_r3/r4-like"/>
</dbReference>
<evidence type="ECO:0000313" key="7">
    <source>
        <dbReference type="EMBL" id="HHL42747.1"/>
    </source>
</evidence>
<dbReference type="Pfam" id="PF08281">
    <property type="entry name" value="Sigma70_r4_2"/>
    <property type="match status" value="1"/>
</dbReference>
<dbReference type="Gene3D" id="1.10.1740.10">
    <property type="match status" value="1"/>
</dbReference>
<dbReference type="SUPFAM" id="SSF88659">
    <property type="entry name" value="Sigma3 and sigma4 domains of RNA polymerase sigma factors"/>
    <property type="match status" value="1"/>
</dbReference>
<dbReference type="InterPro" id="IPR013325">
    <property type="entry name" value="RNA_pol_sigma_r2"/>
</dbReference>
<comment type="caution">
    <text evidence="7">The sequence shown here is derived from an EMBL/GenBank/DDBJ whole genome shotgun (WGS) entry which is preliminary data.</text>
</comment>
<comment type="similarity">
    <text evidence="1">Belongs to the sigma-70 factor family. ECF subfamily.</text>
</comment>